<protein>
    <submittedName>
        <fullName evidence="8">RagB/SusD family nutrient uptake outer membrane protein</fullName>
    </submittedName>
</protein>
<dbReference type="OrthoDB" id="1097962at2"/>
<name>A0A4U1CNM6_9SPHI</name>
<evidence type="ECO:0000256" key="3">
    <source>
        <dbReference type="ARBA" id="ARBA00022729"/>
    </source>
</evidence>
<dbReference type="Proteomes" id="UP000307244">
    <property type="component" value="Unassembled WGS sequence"/>
</dbReference>
<evidence type="ECO:0000256" key="4">
    <source>
        <dbReference type="ARBA" id="ARBA00023136"/>
    </source>
</evidence>
<comment type="caution">
    <text evidence="8">The sequence shown here is derived from an EMBL/GenBank/DDBJ whole genome shotgun (WGS) entry which is preliminary data.</text>
</comment>
<evidence type="ECO:0000259" key="6">
    <source>
        <dbReference type="Pfam" id="PF07980"/>
    </source>
</evidence>
<dbReference type="Pfam" id="PF14322">
    <property type="entry name" value="SusD-like_3"/>
    <property type="match status" value="1"/>
</dbReference>
<evidence type="ECO:0000313" key="9">
    <source>
        <dbReference type="Proteomes" id="UP000307244"/>
    </source>
</evidence>
<sequence length="508" mass="58128">MIKDILKYKNMNKKLLIGLFLLTGLLSSCKKWLELQPESEIAAPVLFSTENGFMDAINGIYNRANVSELYGAELTFGTMEALAQNYSMREDQQDYRQTTLYNYKHGRFIERKDKIWAGLYSAIVNCNLVLKNVDEKKNIFTGANYEIVKGEALALRAYFHFDLLRLFAPSYLSNPTAQGIPYASRYTKDPTPMSNVSETIALILKDLEEAKRLLTSDPIRSAGYKVGYPTVTDTTITTELNSASLFLQNRRHRLNYYAVCGTLARVYLYKNDKANALVNAKEVIDAKKFPWTLSTDFGAFDEAKKDRILYKELVFGWYIPGMAKDVKDWWFRTGTYGFHLIEDAADFIYEKQTAGSMDSRYKYFLSKNSVQGNSPFFEILKYRRNPLSETATANLHYLMAPAIRFSEMYYIAAEATYPTDPAKAYDYLNQVRSARDIGDKLPVSNQQEDFLKELIKDVRKETIAEGQLFYMYKRLNRGIVGQTGTIIPASNNIFVLPLPNDELVYGGR</sequence>
<dbReference type="InterPro" id="IPR011990">
    <property type="entry name" value="TPR-like_helical_dom_sf"/>
</dbReference>
<keyword evidence="5" id="KW-0998">Cell outer membrane</keyword>
<comment type="similarity">
    <text evidence="2">Belongs to the SusD family.</text>
</comment>
<dbReference type="EMBL" id="SWBQ01000001">
    <property type="protein sequence ID" value="TKC09104.1"/>
    <property type="molecule type" value="Genomic_DNA"/>
</dbReference>
<evidence type="ECO:0000256" key="2">
    <source>
        <dbReference type="ARBA" id="ARBA00006275"/>
    </source>
</evidence>
<evidence type="ECO:0000256" key="1">
    <source>
        <dbReference type="ARBA" id="ARBA00004442"/>
    </source>
</evidence>
<gene>
    <name evidence="8" type="ORF">FA047_03140</name>
</gene>
<comment type="subcellular location">
    <subcellularLocation>
        <location evidence="1">Cell outer membrane</location>
    </subcellularLocation>
</comment>
<dbReference type="SUPFAM" id="SSF48452">
    <property type="entry name" value="TPR-like"/>
    <property type="match status" value="1"/>
</dbReference>
<dbReference type="Gene3D" id="1.25.40.390">
    <property type="match status" value="1"/>
</dbReference>
<organism evidence="8 9">
    <name type="scientific">Pedobacter frigoris</name>
    <dbReference type="NCBI Taxonomy" id="2571272"/>
    <lineage>
        <taxon>Bacteria</taxon>
        <taxon>Pseudomonadati</taxon>
        <taxon>Bacteroidota</taxon>
        <taxon>Sphingobacteriia</taxon>
        <taxon>Sphingobacteriales</taxon>
        <taxon>Sphingobacteriaceae</taxon>
        <taxon>Pedobacter</taxon>
    </lineage>
</organism>
<dbReference type="InterPro" id="IPR033985">
    <property type="entry name" value="SusD-like_N"/>
</dbReference>
<keyword evidence="9" id="KW-1185">Reference proteome</keyword>
<keyword evidence="3" id="KW-0732">Signal</keyword>
<proteinExistence type="inferred from homology"/>
<dbReference type="Pfam" id="PF07980">
    <property type="entry name" value="SusD_RagB"/>
    <property type="match status" value="1"/>
</dbReference>
<accession>A0A4U1CNM6</accession>
<feature type="domain" description="RagB/SusD" evidence="6">
    <location>
        <begin position="399"/>
        <end position="474"/>
    </location>
</feature>
<evidence type="ECO:0000259" key="7">
    <source>
        <dbReference type="Pfam" id="PF14322"/>
    </source>
</evidence>
<dbReference type="AlphaFoldDB" id="A0A4U1CNM6"/>
<keyword evidence="4" id="KW-0472">Membrane</keyword>
<reference evidence="8 9" key="1">
    <citation type="submission" date="2019-04" db="EMBL/GenBank/DDBJ databases">
        <title>Pedobacter sp. RP-3-15 sp. nov., isolated from Arctic soil.</title>
        <authorList>
            <person name="Dahal R.H."/>
            <person name="Kim D.-U."/>
        </authorList>
    </citation>
    <scope>NUCLEOTIDE SEQUENCE [LARGE SCALE GENOMIC DNA]</scope>
    <source>
        <strain evidence="8 9">RP-3-15</strain>
    </source>
</reference>
<dbReference type="InterPro" id="IPR012944">
    <property type="entry name" value="SusD_RagB_dom"/>
</dbReference>
<feature type="domain" description="SusD-like N-terminal" evidence="7">
    <location>
        <begin position="31"/>
        <end position="217"/>
    </location>
</feature>
<evidence type="ECO:0000256" key="5">
    <source>
        <dbReference type="ARBA" id="ARBA00023237"/>
    </source>
</evidence>
<dbReference type="PROSITE" id="PS51257">
    <property type="entry name" value="PROKAR_LIPOPROTEIN"/>
    <property type="match status" value="1"/>
</dbReference>
<evidence type="ECO:0000313" key="8">
    <source>
        <dbReference type="EMBL" id="TKC09104.1"/>
    </source>
</evidence>
<dbReference type="GO" id="GO:0009279">
    <property type="term" value="C:cell outer membrane"/>
    <property type="evidence" value="ECO:0007669"/>
    <property type="project" value="UniProtKB-SubCell"/>
</dbReference>